<protein>
    <submittedName>
        <fullName evidence="14">Efflux RND transporter periplasmic adaptor subunit</fullName>
    </submittedName>
    <submittedName>
        <fullName evidence="13">Multidrug export protein EmrA</fullName>
    </submittedName>
</protein>
<reference evidence="13" key="1">
    <citation type="submission" date="2015-09" db="EMBL/GenBank/DDBJ databases">
        <title>Draft Genome Sequences of Two Novel Amoeba-resistant Intranuclear Bacteria, Candidatus Berkiella cookevillensis and Candidatus Berkiella aquae.</title>
        <authorList>
            <person name="Mehari Y.T."/>
            <person name="Arivett B.A."/>
            <person name="Farone A.L."/>
            <person name="Gunderson J.H."/>
            <person name="Farone M.B."/>
        </authorList>
    </citation>
    <scope>NUCLEOTIDE SEQUENCE [LARGE SCALE GENOMIC DNA]</scope>
    <source>
        <strain evidence="13">HT99</strain>
    </source>
</reference>
<dbReference type="SUPFAM" id="SSF111369">
    <property type="entry name" value="HlyD-like secretion proteins"/>
    <property type="match status" value="1"/>
</dbReference>
<evidence type="ECO:0000313" key="13">
    <source>
        <dbReference type="EMBL" id="KRG17918.1"/>
    </source>
</evidence>
<sequence length="389" mass="43559">MTQAAENNHEKRKRWMLSITLVFIVLGLIYFCYWLFWGQYSVSTDDAYVDGNSVQVMPQISGRVLSIFVDETDRVKKGDIVVKLDPIDAEIALKKAESTLAVVTRQVSQYYDSVNELKANLRLKKDNLDKANEDYKRRQGLVVNKTISAEDLSHSLIALNAAKDDLLLAEQQLSAGIKLAGDTDLYHHPQVTESIINLRNAFLNWRRTVLYSPVSGYVAKRPVQVGQQVSADTTLMVIVPLNELWIEANFKESQLKNIRVGQPAEMIADAYGDQIKFKGHVVGINPGTGSAFDLLPPQNATGNWIKIVQRLPVRISIDDGQLKDHPLRVGLSMTVYIDTHERKGEPLNAQTSPKVIYEAVDYSSDLNDAEKLIETILKANSKNIEPVTP</sequence>
<dbReference type="GO" id="GO:1990961">
    <property type="term" value="P:xenobiotic detoxification by transmembrane export across the plasma membrane"/>
    <property type="evidence" value="ECO:0007669"/>
    <property type="project" value="UniProtKB-ARBA"/>
</dbReference>
<reference evidence="14" key="3">
    <citation type="submission" date="2021-06" db="EMBL/GenBank/DDBJ databases">
        <title>Genomic Description and Analysis of Intracellular Bacteria, Candidatus Berkiella cookevillensis and Candidatus Berkiella aquae.</title>
        <authorList>
            <person name="Kidane D.T."/>
            <person name="Mehari Y.T."/>
            <person name="Rice F.C."/>
            <person name="Arivett B.A."/>
            <person name="Farone A.L."/>
            <person name="Berk S.G."/>
            <person name="Farone M.B."/>
        </authorList>
    </citation>
    <scope>NUCLEOTIDE SEQUENCE</scope>
    <source>
        <strain evidence="14">HT99</strain>
    </source>
</reference>
<dbReference type="RefSeq" id="WP_075067708.1">
    <property type="nucleotide sequence ID" value="NZ_LKAJ02000001.1"/>
</dbReference>
<evidence type="ECO:0000256" key="10">
    <source>
        <dbReference type="SAM" id="Phobius"/>
    </source>
</evidence>
<keyword evidence="7 10" id="KW-1133">Transmembrane helix</keyword>
<dbReference type="Gene3D" id="2.40.50.100">
    <property type="match status" value="1"/>
</dbReference>
<evidence type="ECO:0000256" key="9">
    <source>
        <dbReference type="SAM" id="Coils"/>
    </source>
</evidence>
<keyword evidence="6 10" id="KW-0812">Transmembrane</keyword>
<dbReference type="InterPro" id="IPR050739">
    <property type="entry name" value="MFP"/>
</dbReference>
<dbReference type="EMBL" id="LKAJ02000001">
    <property type="protein sequence ID" value="MCS5710612.1"/>
    <property type="molecule type" value="Genomic_DNA"/>
</dbReference>
<dbReference type="Pfam" id="PF25885">
    <property type="entry name" value="HH_EMRA"/>
    <property type="match status" value="1"/>
</dbReference>
<dbReference type="Gene3D" id="2.40.30.170">
    <property type="match status" value="1"/>
</dbReference>
<evidence type="ECO:0000256" key="1">
    <source>
        <dbReference type="ARBA" id="ARBA00004383"/>
    </source>
</evidence>
<dbReference type="InterPro" id="IPR058634">
    <property type="entry name" value="AaeA-lik-b-barrel"/>
</dbReference>
<evidence type="ECO:0000256" key="5">
    <source>
        <dbReference type="ARBA" id="ARBA00022519"/>
    </source>
</evidence>
<reference evidence="14" key="2">
    <citation type="journal article" date="2016" name="Genome Announc.">
        <title>Draft Genome Sequences of Two Novel Amoeba-Resistant Intranuclear Bacteria, 'Candidatus Berkiella cookevillensis' and 'Candidatus Berkiella aquae'.</title>
        <authorList>
            <person name="Mehari Y.T."/>
            <person name="Arivett B.A."/>
            <person name="Farone A.L."/>
            <person name="Gunderson J.H."/>
            <person name="Farone M.B."/>
        </authorList>
    </citation>
    <scope>NUCLEOTIDE SEQUENCE</scope>
    <source>
        <strain evidence="14">HT99</strain>
    </source>
</reference>
<dbReference type="FunFam" id="2.40.30.170:FF:000003">
    <property type="entry name" value="Multidrug resistance protein A"/>
    <property type="match status" value="1"/>
</dbReference>
<evidence type="ECO:0000313" key="15">
    <source>
        <dbReference type="Proteomes" id="UP000051497"/>
    </source>
</evidence>
<evidence type="ECO:0000256" key="4">
    <source>
        <dbReference type="ARBA" id="ARBA00022475"/>
    </source>
</evidence>
<evidence type="ECO:0000256" key="2">
    <source>
        <dbReference type="ARBA" id="ARBA00009477"/>
    </source>
</evidence>
<dbReference type="InterPro" id="IPR058633">
    <property type="entry name" value="EmrA/FarA_HH"/>
</dbReference>
<comment type="caution">
    <text evidence="13">The sequence shown here is derived from an EMBL/GenBank/DDBJ whole genome shotgun (WGS) entry which is preliminary data.</text>
</comment>
<keyword evidence="3" id="KW-0813">Transport</keyword>
<feature type="domain" description="Multidrug export protein EmrA/FarA alpha-helical hairpin" evidence="11">
    <location>
        <begin position="88"/>
        <end position="208"/>
    </location>
</feature>
<dbReference type="STRING" id="295108.HT99x_03125"/>
<keyword evidence="5" id="KW-0997">Cell inner membrane</keyword>
<dbReference type="PATRIC" id="fig|1590043.3.peg.3176"/>
<keyword evidence="9" id="KW-0175">Coiled coil</keyword>
<dbReference type="GO" id="GO:0046677">
    <property type="term" value="P:response to antibiotic"/>
    <property type="evidence" value="ECO:0007669"/>
    <property type="project" value="UniProtKB-ARBA"/>
</dbReference>
<comment type="similarity">
    <text evidence="2">Belongs to the membrane fusion protein (MFP) (TC 8.A.1) family.</text>
</comment>
<evidence type="ECO:0000256" key="3">
    <source>
        <dbReference type="ARBA" id="ARBA00022448"/>
    </source>
</evidence>
<proteinExistence type="inferred from homology"/>
<comment type="subcellular location">
    <subcellularLocation>
        <location evidence="1">Cell inner membrane</location>
        <topology evidence="1">Single-pass membrane protein</topology>
        <orientation evidence="1">Periplasmic side</orientation>
    </subcellularLocation>
</comment>
<dbReference type="Gene3D" id="1.10.287.470">
    <property type="entry name" value="Helix hairpin bin"/>
    <property type="match status" value="1"/>
</dbReference>
<accession>A0A0Q9YLZ7</accession>
<dbReference type="EMBL" id="LKAJ01000023">
    <property type="protein sequence ID" value="KRG17918.1"/>
    <property type="molecule type" value="Genomic_DNA"/>
</dbReference>
<feature type="coiled-coil region" evidence="9">
    <location>
        <begin position="111"/>
        <end position="138"/>
    </location>
</feature>
<keyword evidence="8 10" id="KW-0472">Membrane</keyword>
<dbReference type="AlphaFoldDB" id="A0A0Q9YLZ7"/>
<dbReference type="GO" id="GO:0005886">
    <property type="term" value="C:plasma membrane"/>
    <property type="evidence" value="ECO:0007669"/>
    <property type="project" value="UniProtKB-SubCell"/>
</dbReference>
<evidence type="ECO:0000256" key="8">
    <source>
        <dbReference type="ARBA" id="ARBA00023136"/>
    </source>
</evidence>
<keyword evidence="15" id="KW-1185">Reference proteome</keyword>
<evidence type="ECO:0000256" key="6">
    <source>
        <dbReference type="ARBA" id="ARBA00022692"/>
    </source>
</evidence>
<name>A0A0Q9YLZ7_9GAMM</name>
<dbReference type="GO" id="GO:0015721">
    <property type="term" value="P:bile acid and bile salt transport"/>
    <property type="evidence" value="ECO:0007669"/>
    <property type="project" value="UniProtKB-ARBA"/>
</dbReference>
<evidence type="ECO:0000256" key="7">
    <source>
        <dbReference type="ARBA" id="ARBA00022989"/>
    </source>
</evidence>
<dbReference type="Proteomes" id="UP000051497">
    <property type="component" value="Unassembled WGS sequence"/>
</dbReference>
<feature type="domain" description="p-hydroxybenzoic acid efflux pump subunit AaeA-like beta-barrel" evidence="12">
    <location>
        <begin position="245"/>
        <end position="337"/>
    </location>
</feature>
<dbReference type="OrthoDB" id="9811754at2"/>
<dbReference type="PANTHER" id="PTHR30386">
    <property type="entry name" value="MEMBRANE FUSION SUBUNIT OF EMRAB-TOLC MULTIDRUG EFFLUX PUMP"/>
    <property type="match status" value="1"/>
</dbReference>
<evidence type="ECO:0000259" key="11">
    <source>
        <dbReference type="Pfam" id="PF25885"/>
    </source>
</evidence>
<dbReference type="PANTHER" id="PTHR30386:SF19">
    <property type="entry name" value="MULTIDRUG EXPORT PROTEIN EMRA-RELATED"/>
    <property type="match status" value="1"/>
</dbReference>
<keyword evidence="4" id="KW-1003">Cell membrane</keyword>
<feature type="transmembrane region" description="Helical" evidence="10">
    <location>
        <begin position="15"/>
        <end position="37"/>
    </location>
</feature>
<organism evidence="13">
    <name type="scientific">Candidatus Berkiella aquae</name>
    <dbReference type="NCBI Taxonomy" id="295108"/>
    <lineage>
        <taxon>Bacteria</taxon>
        <taxon>Pseudomonadati</taxon>
        <taxon>Pseudomonadota</taxon>
        <taxon>Gammaproteobacteria</taxon>
        <taxon>Candidatus Berkiellales</taxon>
        <taxon>Candidatus Berkiellaceae</taxon>
        <taxon>Candidatus Berkiella</taxon>
    </lineage>
</organism>
<evidence type="ECO:0000259" key="12">
    <source>
        <dbReference type="Pfam" id="PF25963"/>
    </source>
</evidence>
<gene>
    <name evidence="13" type="primary">emrA_2</name>
    <name evidence="14" type="ORF">HT99x_004160</name>
    <name evidence="13" type="ORF">HT99x_03125</name>
</gene>
<evidence type="ECO:0000313" key="14">
    <source>
        <dbReference type="EMBL" id="MCS5710612.1"/>
    </source>
</evidence>
<dbReference type="Pfam" id="PF25963">
    <property type="entry name" value="Beta-barrel_AAEA"/>
    <property type="match status" value="1"/>
</dbReference>